<feature type="region of interest" description="Disordered" evidence="4">
    <location>
        <begin position="1"/>
        <end position="42"/>
    </location>
</feature>
<dbReference type="GO" id="GO:0008199">
    <property type="term" value="F:ferric iron binding"/>
    <property type="evidence" value="ECO:0007669"/>
    <property type="project" value="InterPro"/>
</dbReference>
<accession>U1HJT3</accession>
<dbReference type="OrthoDB" id="509901at2759"/>
<dbReference type="Proteomes" id="UP000019373">
    <property type="component" value="Unassembled WGS sequence"/>
</dbReference>
<keyword evidence="2" id="KW-0813">Transport</keyword>
<keyword evidence="2" id="KW-0410">Iron transport</keyword>
<proteinExistence type="inferred from homology"/>
<dbReference type="GO" id="GO:0005739">
    <property type="term" value="C:mitochondrion"/>
    <property type="evidence" value="ECO:0007669"/>
    <property type="project" value="TreeGrafter"/>
</dbReference>
<keyword evidence="6" id="KW-1185">Reference proteome</keyword>
<evidence type="ECO:0000256" key="2">
    <source>
        <dbReference type="ARBA" id="ARBA00022496"/>
    </source>
</evidence>
<dbReference type="GO" id="GO:0006826">
    <property type="term" value="P:iron ion transport"/>
    <property type="evidence" value="ECO:0007669"/>
    <property type="project" value="UniProtKB-KW"/>
</dbReference>
<evidence type="ECO:0000256" key="1">
    <source>
        <dbReference type="ARBA" id="ARBA00008183"/>
    </source>
</evidence>
<dbReference type="SMART" id="SM01219">
    <property type="entry name" value="Frataxin_Cyay"/>
    <property type="match status" value="1"/>
</dbReference>
<dbReference type="GeneID" id="19242251"/>
<dbReference type="SUPFAM" id="SSF55387">
    <property type="entry name" value="Frataxin/Nqo15-like"/>
    <property type="match status" value="1"/>
</dbReference>
<dbReference type="InterPro" id="IPR020895">
    <property type="entry name" value="Frataxin_CS"/>
</dbReference>
<dbReference type="Gene3D" id="3.30.920.10">
    <property type="entry name" value="Frataxin/CyaY"/>
    <property type="match status" value="1"/>
</dbReference>
<dbReference type="eggNOG" id="KOG3413">
    <property type="taxonomic scope" value="Eukaryota"/>
</dbReference>
<name>U1HJT3_ENDPU</name>
<evidence type="ECO:0008006" key="7">
    <source>
        <dbReference type="Google" id="ProtNLM"/>
    </source>
</evidence>
<evidence type="ECO:0000313" key="5">
    <source>
        <dbReference type="EMBL" id="ERF70510.1"/>
    </source>
</evidence>
<dbReference type="EMBL" id="KE721311">
    <property type="protein sequence ID" value="ERF70510.1"/>
    <property type="molecule type" value="Genomic_DNA"/>
</dbReference>
<dbReference type="RefSeq" id="XP_007803863.1">
    <property type="nucleotide sequence ID" value="XM_007805672.1"/>
</dbReference>
<evidence type="ECO:0000256" key="3">
    <source>
        <dbReference type="ARBA" id="ARBA00023004"/>
    </source>
</evidence>
<reference evidence="6" key="1">
    <citation type="journal article" date="2014" name="BMC Genomics">
        <title>Genome characteristics reveal the impact of lichenization on lichen-forming fungus Endocarpon pusillum Hedwig (Verrucariales, Ascomycota).</title>
        <authorList>
            <person name="Wang Y.-Y."/>
            <person name="Liu B."/>
            <person name="Zhang X.-Y."/>
            <person name="Zhou Q.-M."/>
            <person name="Zhang T."/>
            <person name="Li H."/>
            <person name="Yu Y.-F."/>
            <person name="Zhang X.-L."/>
            <person name="Hao X.-Y."/>
            <person name="Wang M."/>
            <person name="Wang L."/>
            <person name="Wei J.-C."/>
        </authorList>
    </citation>
    <scope>NUCLEOTIDE SEQUENCE [LARGE SCALE GENOMIC DNA]</scope>
    <source>
        <strain evidence="6">Z07020 / HMAS-L-300199</strain>
    </source>
</reference>
<dbReference type="InterPro" id="IPR002908">
    <property type="entry name" value="Frataxin/CyaY"/>
</dbReference>
<keyword evidence="3" id="KW-0408">Iron</keyword>
<dbReference type="GO" id="GO:0006879">
    <property type="term" value="P:intracellular iron ion homeostasis"/>
    <property type="evidence" value="ECO:0007669"/>
    <property type="project" value="TreeGrafter"/>
</dbReference>
<dbReference type="PANTHER" id="PTHR16821:SF2">
    <property type="entry name" value="FRATAXIN, MITOCHONDRIAL"/>
    <property type="match status" value="1"/>
</dbReference>
<gene>
    <name evidence="5" type="ORF">EPUS_07367</name>
</gene>
<dbReference type="GO" id="GO:0008198">
    <property type="term" value="F:ferrous iron binding"/>
    <property type="evidence" value="ECO:0007669"/>
    <property type="project" value="TreeGrafter"/>
</dbReference>
<comment type="similarity">
    <text evidence="1">Belongs to the frataxin family.</text>
</comment>
<dbReference type="GO" id="GO:0051537">
    <property type="term" value="F:2 iron, 2 sulfur cluster binding"/>
    <property type="evidence" value="ECO:0007669"/>
    <property type="project" value="TreeGrafter"/>
</dbReference>
<dbReference type="InterPro" id="IPR036524">
    <property type="entry name" value="Frataxin/CyaY_sf"/>
</dbReference>
<protein>
    <recommendedName>
        <fullName evidence="7">Ferroxidase</fullName>
    </recommendedName>
</protein>
<keyword evidence="2" id="KW-0406">Ion transport</keyword>
<organism evidence="5 6">
    <name type="scientific">Endocarpon pusillum (strain Z07020 / HMAS-L-300199)</name>
    <name type="common">Lichen-forming fungus</name>
    <dbReference type="NCBI Taxonomy" id="1263415"/>
    <lineage>
        <taxon>Eukaryota</taxon>
        <taxon>Fungi</taxon>
        <taxon>Dikarya</taxon>
        <taxon>Ascomycota</taxon>
        <taxon>Pezizomycotina</taxon>
        <taxon>Eurotiomycetes</taxon>
        <taxon>Chaetothyriomycetidae</taxon>
        <taxon>Verrucariales</taxon>
        <taxon>Verrucariaceae</taxon>
        <taxon>Endocarpon</taxon>
    </lineage>
</organism>
<dbReference type="PANTHER" id="PTHR16821">
    <property type="entry name" value="FRATAXIN"/>
    <property type="match status" value="1"/>
</dbReference>
<dbReference type="PROSITE" id="PS01344">
    <property type="entry name" value="FRATAXIN_1"/>
    <property type="match status" value="1"/>
</dbReference>
<dbReference type="PROSITE" id="PS50810">
    <property type="entry name" value="FRATAXIN_2"/>
    <property type="match status" value="1"/>
</dbReference>
<evidence type="ECO:0000256" key="4">
    <source>
        <dbReference type="SAM" id="MobiDB-lite"/>
    </source>
</evidence>
<dbReference type="Pfam" id="PF01491">
    <property type="entry name" value="Frataxin_Cyay"/>
    <property type="match status" value="1"/>
</dbReference>
<dbReference type="GO" id="GO:0016226">
    <property type="term" value="P:iron-sulfur cluster assembly"/>
    <property type="evidence" value="ECO:0007669"/>
    <property type="project" value="InterPro"/>
</dbReference>
<dbReference type="GO" id="GO:0034986">
    <property type="term" value="F:iron chaperone activity"/>
    <property type="evidence" value="ECO:0007669"/>
    <property type="project" value="TreeGrafter"/>
</dbReference>
<sequence length="169" mass="18397">MPATLQAHPPHPIATTTLPHPAPNPQGPTTAQRRPGGGIHVREPANISTAEYHEIADAYIDELVAALEEKAETPGSGYDVEFSGTYVLNKQPPNRQIWISSPMSGPKRYDWVWMQGEGQDQKEGTGMDVEGDLRGGQWVYLRDGATLSDLLKKELDVQMNPSEDVGGAP</sequence>
<dbReference type="GO" id="GO:0004322">
    <property type="term" value="F:ferroxidase activity"/>
    <property type="evidence" value="ECO:0007669"/>
    <property type="project" value="TreeGrafter"/>
</dbReference>
<evidence type="ECO:0000313" key="6">
    <source>
        <dbReference type="Proteomes" id="UP000019373"/>
    </source>
</evidence>
<dbReference type="AlphaFoldDB" id="U1HJT3"/>
<dbReference type="HOGENOM" id="CLU_1578515_0_0_1"/>